<dbReference type="Proteomes" id="UP000595917">
    <property type="component" value="Chromosome"/>
</dbReference>
<reference evidence="6" key="1">
    <citation type="submission" date="2021-01" db="EMBL/GenBank/DDBJ databases">
        <title>Description of Breznakiella homolactica.</title>
        <authorList>
            <person name="Song Y."/>
            <person name="Brune A."/>
        </authorList>
    </citation>
    <scope>NUCLEOTIDE SEQUENCE</scope>
    <source>
        <strain evidence="6">RmG30</strain>
    </source>
</reference>
<keyword evidence="3" id="KW-0378">Hydrolase</keyword>
<gene>
    <name evidence="6" type="ORF">JFL75_01000</name>
</gene>
<proteinExistence type="inferred from homology"/>
<organism evidence="6 7">
    <name type="scientific">Breznakiella homolactica</name>
    <dbReference type="NCBI Taxonomy" id="2798577"/>
    <lineage>
        <taxon>Bacteria</taxon>
        <taxon>Pseudomonadati</taxon>
        <taxon>Spirochaetota</taxon>
        <taxon>Spirochaetia</taxon>
        <taxon>Spirochaetales</taxon>
        <taxon>Breznakiellaceae</taxon>
        <taxon>Breznakiella</taxon>
    </lineage>
</organism>
<dbReference type="Pfam" id="PF02633">
    <property type="entry name" value="Creatininase"/>
    <property type="match status" value="1"/>
</dbReference>
<keyword evidence="7" id="KW-1185">Reference proteome</keyword>
<dbReference type="RefSeq" id="WP_215626832.1">
    <property type="nucleotide sequence ID" value="NZ_CP067089.2"/>
</dbReference>
<protein>
    <submittedName>
        <fullName evidence="6">Creatininase family protein</fullName>
    </submittedName>
</protein>
<sequence length="253" mass="28180">MRLANITWPQAEAYFKKHDIVIIAVGSIECHGRHLPLGTDTLIPDRILELLEEKNKEILIVPTIPYGSCDSLEPFPGTINIGMDILYQLMKRIIDSLRQHGAKKFIILNGHGGNVKTIERIGIELDKEGCLLALLNWWLNVWEMDPAWKGGHGGGEETAGIMGIDPSLVDMSEINKDLKLKDVSPGLKATGFYTVEFKGIQVTVPRATPHVTDNGWIGPDHPNTATEEWGKKMLQAMADYLADFVVEFEKVKV</sequence>
<evidence type="ECO:0000256" key="5">
    <source>
        <dbReference type="ARBA" id="ARBA00024029"/>
    </source>
</evidence>
<evidence type="ECO:0000313" key="7">
    <source>
        <dbReference type="Proteomes" id="UP000595917"/>
    </source>
</evidence>
<dbReference type="KEGG" id="bhc:JFL75_01000"/>
<dbReference type="GO" id="GO:0046872">
    <property type="term" value="F:metal ion binding"/>
    <property type="evidence" value="ECO:0007669"/>
    <property type="project" value="UniProtKB-KW"/>
</dbReference>
<accession>A0A7T8B9E2</accession>
<evidence type="ECO:0000256" key="4">
    <source>
        <dbReference type="ARBA" id="ARBA00022833"/>
    </source>
</evidence>
<dbReference type="Gene3D" id="3.40.50.10310">
    <property type="entry name" value="Creatininase"/>
    <property type="match status" value="1"/>
</dbReference>
<keyword evidence="4" id="KW-0862">Zinc</keyword>
<evidence type="ECO:0000256" key="3">
    <source>
        <dbReference type="ARBA" id="ARBA00022801"/>
    </source>
</evidence>
<dbReference type="PANTHER" id="PTHR35005">
    <property type="entry name" value="3-DEHYDRO-SCYLLO-INOSOSE HYDROLASE"/>
    <property type="match status" value="1"/>
</dbReference>
<comment type="similarity">
    <text evidence="5">Belongs to the creatininase superfamily.</text>
</comment>
<evidence type="ECO:0000256" key="1">
    <source>
        <dbReference type="ARBA" id="ARBA00001947"/>
    </source>
</evidence>
<dbReference type="EMBL" id="CP067089">
    <property type="protein sequence ID" value="QQO09529.1"/>
    <property type="molecule type" value="Genomic_DNA"/>
</dbReference>
<dbReference type="SUPFAM" id="SSF102215">
    <property type="entry name" value="Creatininase"/>
    <property type="match status" value="1"/>
</dbReference>
<comment type="cofactor">
    <cofactor evidence="1">
        <name>Zn(2+)</name>
        <dbReference type="ChEBI" id="CHEBI:29105"/>
    </cofactor>
</comment>
<dbReference type="PANTHER" id="PTHR35005:SF1">
    <property type="entry name" value="2-AMINO-5-FORMYLAMINO-6-RIBOSYLAMINOPYRIMIDIN-4(3H)-ONE 5'-MONOPHOSPHATE DEFORMYLASE"/>
    <property type="match status" value="1"/>
</dbReference>
<dbReference type="AlphaFoldDB" id="A0A7T8B9E2"/>
<dbReference type="GO" id="GO:0016811">
    <property type="term" value="F:hydrolase activity, acting on carbon-nitrogen (but not peptide) bonds, in linear amides"/>
    <property type="evidence" value="ECO:0007669"/>
    <property type="project" value="TreeGrafter"/>
</dbReference>
<dbReference type="InterPro" id="IPR024087">
    <property type="entry name" value="Creatininase-like_sf"/>
</dbReference>
<dbReference type="InterPro" id="IPR003785">
    <property type="entry name" value="Creatininase/forma_Hydrolase"/>
</dbReference>
<keyword evidence="2" id="KW-0479">Metal-binding</keyword>
<evidence type="ECO:0000313" key="6">
    <source>
        <dbReference type="EMBL" id="QQO09529.1"/>
    </source>
</evidence>
<dbReference type="GO" id="GO:0009231">
    <property type="term" value="P:riboflavin biosynthetic process"/>
    <property type="evidence" value="ECO:0007669"/>
    <property type="project" value="TreeGrafter"/>
</dbReference>
<name>A0A7T8B9E2_9SPIR</name>
<evidence type="ECO:0000256" key="2">
    <source>
        <dbReference type="ARBA" id="ARBA00022723"/>
    </source>
</evidence>